<evidence type="ECO:0000256" key="5">
    <source>
        <dbReference type="ARBA" id="ARBA00023212"/>
    </source>
</evidence>
<dbReference type="OrthoDB" id="9378527at2759"/>
<dbReference type="PANTHER" id="PTHR11501:SF18">
    <property type="entry name" value="MICROTUBULE-ASSOCIATED PROTEIN"/>
    <property type="match status" value="1"/>
</dbReference>
<dbReference type="AlphaFoldDB" id="A0A6J2J8S3"/>
<dbReference type="Pfam" id="PF00418">
    <property type="entry name" value="Tubulin-binding"/>
    <property type="match status" value="3"/>
</dbReference>
<dbReference type="InterPro" id="IPR027324">
    <property type="entry name" value="MAP2/MAP4/Tau"/>
</dbReference>
<feature type="compositionally biased region" description="Low complexity" evidence="7">
    <location>
        <begin position="49"/>
        <end position="64"/>
    </location>
</feature>
<comment type="subcellular location">
    <subcellularLocation>
        <location evidence="1 6">Cytoplasm</location>
        <location evidence="1 6">Cytoskeleton</location>
    </subcellularLocation>
</comment>
<dbReference type="Proteomes" id="UP000504629">
    <property type="component" value="Unplaced"/>
</dbReference>
<feature type="compositionally biased region" description="Polar residues" evidence="7">
    <location>
        <begin position="752"/>
        <end position="769"/>
    </location>
</feature>
<dbReference type="PROSITE" id="PS51491">
    <property type="entry name" value="TAU_MAP_2"/>
    <property type="match status" value="3"/>
</dbReference>
<feature type="compositionally biased region" description="Pro residues" evidence="7">
    <location>
        <begin position="119"/>
        <end position="133"/>
    </location>
</feature>
<evidence type="ECO:0000256" key="2">
    <source>
        <dbReference type="ARBA" id="ARBA00022490"/>
    </source>
</evidence>
<feature type="compositionally biased region" description="Polar residues" evidence="7">
    <location>
        <begin position="16"/>
        <end position="31"/>
    </location>
</feature>
<protein>
    <recommendedName>
        <fullName evidence="6">Microtubule-associated protein</fullName>
    </recommendedName>
</protein>
<dbReference type="PROSITE" id="PS00229">
    <property type="entry name" value="TAU_MAP_1"/>
    <property type="match status" value="1"/>
</dbReference>
<reference evidence="9" key="1">
    <citation type="submission" date="2025-08" db="UniProtKB">
        <authorList>
            <consortium name="RefSeq"/>
        </authorList>
    </citation>
    <scope>IDENTIFICATION</scope>
    <source>
        <tissue evidence="9">Silk gland</tissue>
    </source>
</reference>
<dbReference type="InterPro" id="IPR001084">
    <property type="entry name" value="MAP_tubulin-bd_rpt"/>
</dbReference>
<dbReference type="GO" id="GO:0005874">
    <property type="term" value="C:microtubule"/>
    <property type="evidence" value="ECO:0007669"/>
    <property type="project" value="UniProtKB-KW"/>
</dbReference>
<dbReference type="GO" id="GO:0031175">
    <property type="term" value="P:neuron projection development"/>
    <property type="evidence" value="ECO:0007669"/>
    <property type="project" value="TreeGrafter"/>
</dbReference>
<feature type="compositionally biased region" description="Polar residues" evidence="7">
    <location>
        <begin position="87"/>
        <end position="97"/>
    </location>
</feature>
<evidence type="ECO:0000256" key="4">
    <source>
        <dbReference type="ARBA" id="ARBA00022737"/>
    </source>
</evidence>
<feature type="compositionally biased region" description="Polar residues" evidence="7">
    <location>
        <begin position="335"/>
        <end position="344"/>
    </location>
</feature>
<feature type="region of interest" description="Disordered" evidence="7">
    <location>
        <begin position="326"/>
        <end position="563"/>
    </location>
</feature>
<keyword evidence="3" id="KW-0597">Phosphoprotein</keyword>
<evidence type="ECO:0000313" key="9">
    <source>
        <dbReference type="RefSeq" id="XP_028025542.1"/>
    </source>
</evidence>
<evidence type="ECO:0000256" key="7">
    <source>
        <dbReference type="SAM" id="MobiDB-lite"/>
    </source>
</evidence>
<keyword evidence="6" id="KW-0493">Microtubule</keyword>
<evidence type="ECO:0000256" key="1">
    <source>
        <dbReference type="ARBA" id="ARBA00004245"/>
    </source>
</evidence>
<evidence type="ECO:0000256" key="6">
    <source>
        <dbReference type="RuleBase" id="RU000686"/>
    </source>
</evidence>
<keyword evidence="2 6" id="KW-0963">Cytoplasm</keyword>
<feature type="region of interest" description="Disordered" evidence="7">
    <location>
        <begin position="1"/>
        <end position="312"/>
    </location>
</feature>
<sequence>MEANNASRATAESVLQGATTGTVGSDLSGSAQPPPIRPLIRTDSRPNFAPQARPAAPQQGQLRPNFQPGGLITGPQSLGPRSGVSAPRNSVPSSPLGPQQVRPPPLRPFGPQSIVSQPGPRPQSPTLRAPPPNSLQFGPRQPVSGNIITPDGNRPLATQLPNGANKNGAPPGPGQLPRQPSQGAESFGINKNKVVNLENQSDNKNENQNGKEADSFDAPGMAKGRSYSIAAAPGAPSPLKAEDDRRKSVSAIGGRLDEFGIRSPGLGLIQEGKDSKDNLRSSKESIRSVSSNDGVKDVVERPESRLSATKMTDSFIGCFPAATASKKVDDDDDVISQNNGTSGNIYIDSAKAPAKEDLSERSPSLTRSDDSPEPKQNLSQSSISNNKSQTITPEPQRPKTPKNEIKAVTPTHIKSQVNNDPKFVATPTKVAPKSPIPDTKPPKSATQKPNELNTSIISSDSKKSTPHKSASAPKSRQKEGDNDSGVDESTQGNDLNGSPSSPNKKIVNKTPTKEKSSNSLRASLSRSSSKSATAKTPEIPTPTEKKKVPMNKVQVGNAPSPNLKAVKSKIGSLDNATYKPGGGKVKIENRKLEFGNITPKIAAKNEAYTPSGGAKKIVTNKLEWNAKSKVGSLQNASYKPGGGDKKIETVKLDFGEKAKSKVGSTANITHKPGGGAIKTSLDKNGTRTDYYESEWEEDRPISRCRSARTPRTPRALSPRRHLPELDEVLVQRNNDRNRRAARPVSARDPPRSSCSRRASITQRPAFSIY</sequence>
<feature type="compositionally biased region" description="Low complexity" evidence="7">
    <location>
        <begin position="517"/>
        <end position="532"/>
    </location>
</feature>
<dbReference type="CTD" id="326116"/>
<dbReference type="GO" id="GO:0000226">
    <property type="term" value="P:microtubule cytoskeleton organization"/>
    <property type="evidence" value="ECO:0007669"/>
    <property type="project" value="TreeGrafter"/>
</dbReference>
<accession>A0A6J2J8S3</accession>
<feature type="compositionally biased region" description="Polar residues" evidence="7">
    <location>
        <begin position="374"/>
        <end position="393"/>
    </location>
</feature>
<gene>
    <name evidence="9" type="primary">LOC114239534</name>
</gene>
<evidence type="ECO:0000256" key="3">
    <source>
        <dbReference type="ARBA" id="ARBA00022553"/>
    </source>
</evidence>
<dbReference type="GO" id="GO:0008017">
    <property type="term" value="F:microtubule binding"/>
    <property type="evidence" value="ECO:0007669"/>
    <property type="project" value="InterPro"/>
</dbReference>
<name>A0A6J2J8S3_BOMMA</name>
<feature type="compositionally biased region" description="Basic and acidic residues" evidence="7">
    <location>
        <begin position="271"/>
        <end position="286"/>
    </location>
</feature>
<feature type="region of interest" description="Disordered" evidence="7">
    <location>
        <begin position="730"/>
        <end position="769"/>
    </location>
</feature>
<dbReference type="KEGG" id="bman:114239534"/>
<feature type="compositionally biased region" description="Polar residues" evidence="7">
    <location>
        <begin position="487"/>
        <end position="503"/>
    </location>
</feature>
<keyword evidence="5 6" id="KW-0206">Cytoskeleton</keyword>
<evidence type="ECO:0000313" key="8">
    <source>
        <dbReference type="Proteomes" id="UP000504629"/>
    </source>
</evidence>
<keyword evidence="8" id="KW-1185">Reference proteome</keyword>
<keyword evidence="4" id="KW-0677">Repeat</keyword>
<dbReference type="GeneID" id="114239534"/>
<feature type="compositionally biased region" description="Polar residues" evidence="7">
    <location>
        <begin position="1"/>
        <end position="10"/>
    </location>
</feature>
<dbReference type="GO" id="GO:0043005">
    <property type="term" value="C:neuron projection"/>
    <property type="evidence" value="ECO:0007669"/>
    <property type="project" value="TreeGrafter"/>
</dbReference>
<feature type="compositionally biased region" description="Polar residues" evidence="7">
    <location>
        <begin position="444"/>
        <end position="453"/>
    </location>
</feature>
<proteinExistence type="predicted"/>
<dbReference type="PANTHER" id="PTHR11501">
    <property type="entry name" value="MICROTUBULE-ASSOCIATED PROTEIN"/>
    <property type="match status" value="1"/>
</dbReference>
<feature type="compositionally biased region" description="Basic and acidic residues" evidence="7">
    <location>
        <begin position="201"/>
        <end position="214"/>
    </location>
</feature>
<organism evidence="8 9">
    <name type="scientific">Bombyx mandarina</name>
    <name type="common">Wild silk moth</name>
    <name type="synonym">Wild silkworm</name>
    <dbReference type="NCBI Taxonomy" id="7092"/>
    <lineage>
        <taxon>Eukaryota</taxon>
        <taxon>Metazoa</taxon>
        <taxon>Ecdysozoa</taxon>
        <taxon>Arthropoda</taxon>
        <taxon>Hexapoda</taxon>
        <taxon>Insecta</taxon>
        <taxon>Pterygota</taxon>
        <taxon>Neoptera</taxon>
        <taxon>Endopterygota</taxon>
        <taxon>Lepidoptera</taxon>
        <taxon>Glossata</taxon>
        <taxon>Ditrysia</taxon>
        <taxon>Bombycoidea</taxon>
        <taxon>Bombycidae</taxon>
        <taxon>Bombycinae</taxon>
        <taxon>Bombyx</taxon>
    </lineage>
</organism>
<feature type="compositionally biased region" description="Basic and acidic residues" evidence="7">
    <location>
        <begin position="294"/>
        <end position="304"/>
    </location>
</feature>
<dbReference type="RefSeq" id="XP_028025542.1">
    <property type="nucleotide sequence ID" value="XM_028169741.1"/>
</dbReference>